<gene>
    <name evidence="1" type="ORF">PCIT_a1700</name>
</gene>
<reference evidence="1" key="1">
    <citation type="journal article" date="2012" name="J. Bacteriol.">
        <title>Genome sequences of type strains of seven species of the marine bacterium Pseudoalteromonas.</title>
        <authorList>
            <person name="Xie B.B."/>
            <person name="Shu Y.L."/>
            <person name="Qin Q.L."/>
            <person name="Rong J.C."/>
            <person name="Zhang X.Y."/>
            <person name="Chen X.L."/>
            <person name="Shi M."/>
            <person name="He H.L."/>
            <person name="Zhou B.C."/>
            <person name="Zhang Y.Z."/>
        </authorList>
    </citation>
    <scope>NUCLEOTIDE SEQUENCE</scope>
    <source>
        <strain evidence="1">DSM 8771</strain>
    </source>
</reference>
<reference evidence="1" key="2">
    <citation type="submission" date="2015-03" db="EMBL/GenBank/DDBJ databases">
        <title>Genome sequence of Pseudoalteromonas citrea.</title>
        <authorList>
            <person name="Xie B.-B."/>
            <person name="Rong J.-C."/>
            <person name="Qin Q.-L."/>
            <person name="Zhang Y.-Z."/>
        </authorList>
    </citation>
    <scope>NUCLEOTIDE SEQUENCE</scope>
    <source>
        <strain evidence="1">DSM 8771</strain>
    </source>
</reference>
<dbReference type="AlphaFoldDB" id="A0AAD4FTX4"/>
<evidence type="ECO:0000313" key="1">
    <source>
        <dbReference type="EMBL" id="KAF7775498.1"/>
    </source>
</evidence>
<sequence length="38" mass="4568">MLKQRLWLLLHKKNDQIAGGEIFTYHSFIPNILIKTTW</sequence>
<evidence type="ECO:0000313" key="2">
    <source>
        <dbReference type="Proteomes" id="UP000016487"/>
    </source>
</evidence>
<comment type="caution">
    <text evidence="1">The sequence shown here is derived from an EMBL/GenBank/DDBJ whole genome shotgun (WGS) entry which is preliminary data.</text>
</comment>
<proteinExistence type="predicted"/>
<protein>
    <submittedName>
        <fullName evidence="1">Uncharacterized protein</fullName>
    </submittedName>
</protein>
<organism evidence="1 2">
    <name type="scientific">Pseudoalteromonas citrea</name>
    <dbReference type="NCBI Taxonomy" id="43655"/>
    <lineage>
        <taxon>Bacteria</taxon>
        <taxon>Pseudomonadati</taxon>
        <taxon>Pseudomonadota</taxon>
        <taxon>Gammaproteobacteria</taxon>
        <taxon>Alteromonadales</taxon>
        <taxon>Pseudoalteromonadaceae</taxon>
        <taxon>Pseudoalteromonas</taxon>
    </lineage>
</organism>
<name>A0AAD4FTX4_9GAMM</name>
<dbReference type="EMBL" id="AHBZ03000012">
    <property type="protein sequence ID" value="KAF7775498.1"/>
    <property type="molecule type" value="Genomic_DNA"/>
</dbReference>
<accession>A0AAD4FTX4</accession>
<dbReference type="Proteomes" id="UP000016487">
    <property type="component" value="Unassembled WGS sequence"/>
</dbReference>